<dbReference type="GO" id="GO:0003824">
    <property type="term" value="F:catalytic activity"/>
    <property type="evidence" value="ECO:0007669"/>
    <property type="project" value="InterPro"/>
</dbReference>
<dbReference type="PANTHER" id="PTHR43409">
    <property type="entry name" value="ANAEROBIC MAGNESIUM-PROTOPORPHYRIN IX MONOMETHYL ESTER CYCLASE-RELATED"/>
    <property type="match status" value="1"/>
</dbReference>
<dbReference type="EMBL" id="QZKU01000022">
    <property type="protein sequence ID" value="RJP25486.1"/>
    <property type="molecule type" value="Genomic_DNA"/>
</dbReference>
<name>A0A3A4P4U5_ABYX5</name>
<evidence type="ECO:0000256" key="2">
    <source>
        <dbReference type="ARBA" id="ARBA00022603"/>
    </source>
</evidence>
<dbReference type="InterPro" id="IPR058240">
    <property type="entry name" value="rSAM_sf"/>
</dbReference>
<evidence type="ECO:0000259" key="8">
    <source>
        <dbReference type="PROSITE" id="PS51918"/>
    </source>
</evidence>
<dbReference type="SMART" id="SM00729">
    <property type="entry name" value="Elp3"/>
    <property type="match status" value="1"/>
</dbReference>
<comment type="caution">
    <text evidence="9">The sequence shown here is derived from an EMBL/GenBank/DDBJ whole genome shotgun (WGS) entry which is preliminary data.</text>
</comment>
<dbReference type="InterPro" id="IPR023404">
    <property type="entry name" value="rSAM_horseshoe"/>
</dbReference>
<keyword evidence="7" id="KW-0411">Iron-sulfur</keyword>
<dbReference type="AlphaFoldDB" id="A0A3A4P4U5"/>
<evidence type="ECO:0000256" key="3">
    <source>
        <dbReference type="ARBA" id="ARBA00022679"/>
    </source>
</evidence>
<organism evidence="9 10">
    <name type="scientific">Abyssobacteria bacterium (strain SURF_5)</name>
    <dbReference type="NCBI Taxonomy" id="2093360"/>
    <lineage>
        <taxon>Bacteria</taxon>
        <taxon>Pseudomonadati</taxon>
        <taxon>Candidatus Hydrogenedentota</taxon>
        <taxon>Candidatus Abyssobacteria</taxon>
    </lineage>
</organism>
<dbReference type="InterPro" id="IPR006638">
    <property type="entry name" value="Elp3/MiaA/NifB-like_rSAM"/>
</dbReference>
<dbReference type="SFLD" id="SFLDG01082">
    <property type="entry name" value="B12-binding_domain_containing"/>
    <property type="match status" value="1"/>
</dbReference>
<comment type="cofactor">
    <cofactor evidence="1">
        <name>[4Fe-4S] cluster</name>
        <dbReference type="ChEBI" id="CHEBI:49883"/>
    </cofactor>
</comment>
<keyword evidence="3" id="KW-0808">Transferase</keyword>
<feature type="domain" description="Radical SAM core" evidence="8">
    <location>
        <begin position="198"/>
        <end position="427"/>
    </location>
</feature>
<dbReference type="SUPFAM" id="SSF102114">
    <property type="entry name" value="Radical SAM enzymes"/>
    <property type="match status" value="1"/>
</dbReference>
<dbReference type="InterPro" id="IPR051198">
    <property type="entry name" value="BchE-like"/>
</dbReference>
<evidence type="ECO:0000256" key="7">
    <source>
        <dbReference type="ARBA" id="ARBA00023014"/>
    </source>
</evidence>
<dbReference type="CDD" id="cd01335">
    <property type="entry name" value="Radical_SAM"/>
    <property type="match status" value="1"/>
</dbReference>
<keyword evidence="2" id="KW-0489">Methyltransferase</keyword>
<evidence type="ECO:0000256" key="5">
    <source>
        <dbReference type="ARBA" id="ARBA00022723"/>
    </source>
</evidence>
<protein>
    <submittedName>
        <fullName evidence="9">Radical SAM protein</fullName>
    </submittedName>
</protein>
<dbReference type="InterPro" id="IPR034466">
    <property type="entry name" value="Methyltransferase_Class_B"/>
</dbReference>
<evidence type="ECO:0000256" key="6">
    <source>
        <dbReference type="ARBA" id="ARBA00023004"/>
    </source>
</evidence>
<proteinExistence type="predicted"/>
<evidence type="ECO:0000256" key="1">
    <source>
        <dbReference type="ARBA" id="ARBA00001966"/>
    </source>
</evidence>
<dbReference type="SFLD" id="SFLDG01123">
    <property type="entry name" value="methyltransferase_(Class_B)"/>
    <property type="match status" value="1"/>
</dbReference>
<dbReference type="GO" id="GO:0046872">
    <property type="term" value="F:metal ion binding"/>
    <property type="evidence" value="ECO:0007669"/>
    <property type="project" value="UniProtKB-KW"/>
</dbReference>
<dbReference type="Gene3D" id="3.40.50.280">
    <property type="entry name" value="Cobalamin-binding domain"/>
    <property type="match status" value="1"/>
</dbReference>
<evidence type="ECO:0000256" key="4">
    <source>
        <dbReference type="ARBA" id="ARBA00022691"/>
    </source>
</evidence>
<evidence type="ECO:0000313" key="10">
    <source>
        <dbReference type="Proteomes" id="UP000265882"/>
    </source>
</evidence>
<dbReference type="SFLD" id="SFLDS00029">
    <property type="entry name" value="Radical_SAM"/>
    <property type="match status" value="1"/>
</dbReference>
<keyword evidence="6" id="KW-0408">Iron</keyword>
<dbReference type="Proteomes" id="UP000265882">
    <property type="component" value="Unassembled WGS sequence"/>
</dbReference>
<keyword evidence="4" id="KW-0949">S-adenosyl-L-methionine</keyword>
<dbReference type="PANTHER" id="PTHR43409:SF7">
    <property type="entry name" value="BLL1977 PROTEIN"/>
    <property type="match status" value="1"/>
</dbReference>
<dbReference type="Gene3D" id="3.80.30.20">
    <property type="entry name" value="tm_1862 like domain"/>
    <property type="match status" value="1"/>
</dbReference>
<dbReference type="GO" id="GO:0051539">
    <property type="term" value="F:4 iron, 4 sulfur cluster binding"/>
    <property type="evidence" value="ECO:0007669"/>
    <property type="project" value="UniProtKB-KW"/>
</dbReference>
<reference evidence="9 10" key="1">
    <citation type="journal article" date="2017" name="ISME J.">
        <title>Energy and carbon metabolisms in a deep terrestrial subsurface fluid microbial community.</title>
        <authorList>
            <person name="Momper L."/>
            <person name="Jungbluth S.P."/>
            <person name="Lee M.D."/>
            <person name="Amend J.P."/>
        </authorList>
    </citation>
    <scope>NUCLEOTIDE SEQUENCE [LARGE SCALE GENOMIC DNA]</scope>
    <source>
        <strain evidence="9">SURF_5</strain>
    </source>
</reference>
<evidence type="ECO:0000313" key="9">
    <source>
        <dbReference type="EMBL" id="RJP25486.1"/>
    </source>
</evidence>
<dbReference type="PROSITE" id="PS51918">
    <property type="entry name" value="RADICAL_SAM"/>
    <property type="match status" value="1"/>
</dbReference>
<gene>
    <name evidence="9" type="ORF">C4520_02465</name>
</gene>
<sequence>MMKVCIAYPSFENNSYSPMWTQNRQFQWFHFPSYIFPLVPASAATLLKENGFEAFWMDCIAEGIEFSDFLRFIERERPDLVAIETKTPIMRRLWAIAGRIKEVEPRTRIVFFGDHITARPMESFLNSKIDYAVTGGDYDVSLLKLARFLRDKSELPAGIYYRDGDTIRDTGRFSLDTDLDSLPLIDRKLTKAHLYFEKWKKRDPFFYTMVGRDCMWNCKFCSWKTLYPKFRARKPESLLDEIGFLIEEYGVREIFDDTGTFPSGAWLETFCKGMIERGYNKKILFSSNFRFDLLRKSDANLMKKAGYRKVKCGLESASQKTLDMLNKNLRVEDITAGCRAASEAGIDVQLTIMVGYPWETREDAQRTCDLADNLMSKGYAEMLQSTIVIPYPGTGLYDMAVENDWFLIDPLDYDRYGMMEPILKTPDMEPAEVSEMCRAVYKRFFNARFVLRQLSRIRSWEDANYVAKGAKAVLGHILDFKR</sequence>
<accession>A0A3A4P4U5</accession>
<dbReference type="InterPro" id="IPR007197">
    <property type="entry name" value="rSAM"/>
</dbReference>
<keyword evidence="5" id="KW-0479">Metal-binding</keyword>
<dbReference type="Pfam" id="PF04055">
    <property type="entry name" value="Radical_SAM"/>
    <property type="match status" value="1"/>
</dbReference>